<evidence type="ECO:0000313" key="14">
    <source>
        <dbReference type="EMBL" id="KAJ8035178.1"/>
    </source>
</evidence>
<keyword evidence="6 12" id="KW-0472">Membrane</keyword>
<evidence type="ECO:0000256" key="1">
    <source>
        <dbReference type="ARBA" id="ARBA00004251"/>
    </source>
</evidence>
<name>A0A9Q1BXI1_HOLLE</name>
<comment type="caution">
    <text evidence="14">The sequence shown here is derived from an EMBL/GenBank/DDBJ whole genome shotgun (WGS) entry which is preliminary data.</text>
</comment>
<dbReference type="InterPro" id="IPR003597">
    <property type="entry name" value="Ig_C1-set"/>
</dbReference>
<dbReference type="Pfam" id="PF07654">
    <property type="entry name" value="C1-set"/>
    <property type="match status" value="1"/>
</dbReference>
<evidence type="ECO:0000259" key="13">
    <source>
        <dbReference type="PROSITE" id="PS50835"/>
    </source>
</evidence>
<evidence type="ECO:0000256" key="2">
    <source>
        <dbReference type="ARBA" id="ARBA00022475"/>
    </source>
</evidence>
<dbReference type="InterPro" id="IPR036179">
    <property type="entry name" value="Ig-like_dom_sf"/>
</dbReference>
<keyword evidence="15" id="KW-1185">Reference proteome</keyword>
<dbReference type="PANTHER" id="PTHR25466">
    <property type="entry name" value="T-LYMPHOCYTE ACTIVATION ANTIGEN"/>
    <property type="match status" value="1"/>
</dbReference>
<evidence type="ECO:0000256" key="7">
    <source>
        <dbReference type="ARBA" id="ARBA00023157"/>
    </source>
</evidence>
<proteinExistence type="predicted"/>
<feature type="domain" description="Ig-like" evidence="13">
    <location>
        <begin position="243"/>
        <end position="339"/>
    </location>
</feature>
<feature type="region of interest" description="Disordered" evidence="11">
    <location>
        <begin position="449"/>
        <end position="528"/>
    </location>
</feature>
<dbReference type="GO" id="GO:0007166">
    <property type="term" value="P:cell surface receptor signaling pathway"/>
    <property type="evidence" value="ECO:0007669"/>
    <property type="project" value="TreeGrafter"/>
</dbReference>
<accession>A0A9Q1BXI1</accession>
<dbReference type="AlphaFoldDB" id="A0A9Q1BXI1"/>
<organism evidence="14 15">
    <name type="scientific">Holothuria leucospilota</name>
    <name type="common">Black long sea cucumber</name>
    <name type="synonym">Mertensiothuria leucospilota</name>
    <dbReference type="NCBI Taxonomy" id="206669"/>
    <lineage>
        <taxon>Eukaryota</taxon>
        <taxon>Metazoa</taxon>
        <taxon>Echinodermata</taxon>
        <taxon>Eleutherozoa</taxon>
        <taxon>Echinozoa</taxon>
        <taxon>Holothuroidea</taxon>
        <taxon>Aspidochirotacea</taxon>
        <taxon>Aspidochirotida</taxon>
        <taxon>Holothuriidae</taxon>
        <taxon>Holothuria</taxon>
    </lineage>
</organism>
<feature type="compositionally biased region" description="Polar residues" evidence="11">
    <location>
        <begin position="488"/>
        <end position="503"/>
    </location>
</feature>
<evidence type="ECO:0000256" key="10">
    <source>
        <dbReference type="ARBA" id="ARBA00023319"/>
    </source>
</evidence>
<keyword evidence="3 12" id="KW-0812">Transmembrane</keyword>
<evidence type="ECO:0000256" key="8">
    <source>
        <dbReference type="ARBA" id="ARBA00023170"/>
    </source>
</evidence>
<evidence type="ECO:0000313" key="15">
    <source>
        <dbReference type="Proteomes" id="UP001152320"/>
    </source>
</evidence>
<dbReference type="PANTHER" id="PTHR25466:SF9">
    <property type="entry name" value="FIBRONECTIN TYPE-III DOMAIN-CONTAINING PROTEIN"/>
    <property type="match status" value="1"/>
</dbReference>
<evidence type="ECO:0000256" key="6">
    <source>
        <dbReference type="ARBA" id="ARBA00023136"/>
    </source>
</evidence>
<evidence type="ECO:0000256" key="9">
    <source>
        <dbReference type="ARBA" id="ARBA00023180"/>
    </source>
</evidence>
<keyword evidence="9" id="KW-0325">Glycoprotein</keyword>
<keyword evidence="2" id="KW-1003">Cell membrane</keyword>
<evidence type="ECO:0000256" key="3">
    <source>
        <dbReference type="ARBA" id="ARBA00022692"/>
    </source>
</evidence>
<protein>
    <recommendedName>
        <fullName evidence="13">Ig-like domain-containing protein</fullName>
    </recommendedName>
</protein>
<dbReference type="InterPro" id="IPR003599">
    <property type="entry name" value="Ig_sub"/>
</dbReference>
<feature type="transmembrane region" description="Helical" evidence="12">
    <location>
        <begin position="6"/>
        <end position="24"/>
    </location>
</feature>
<feature type="compositionally biased region" description="Basic and acidic residues" evidence="11">
    <location>
        <begin position="423"/>
        <end position="432"/>
    </location>
</feature>
<evidence type="ECO:0000256" key="4">
    <source>
        <dbReference type="ARBA" id="ARBA00022729"/>
    </source>
</evidence>
<reference evidence="14" key="1">
    <citation type="submission" date="2021-10" db="EMBL/GenBank/DDBJ databases">
        <title>Tropical sea cucumber genome reveals ecological adaptation and Cuvierian tubules defense mechanism.</title>
        <authorList>
            <person name="Chen T."/>
        </authorList>
    </citation>
    <scope>NUCLEOTIDE SEQUENCE</scope>
    <source>
        <strain evidence="14">Nanhai2018</strain>
        <tissue evidence="14">Muscle</tissue>
    </source>
</reference>
<dbReference type="InterPro" id="IPR051713">
    <property type="entry name" value="T-cell_Activation_Regulation"/>
</dbReference>
<dbReference type="GO" id="GO:0071222">
    <property type="term" value="P:cellular response to lipopolysaccharide"/>
    <property type="evidence" value="ECO:0007669"/>
    <property type="project" value="TreeGrafter"/>
</dbReference>
<dbReference type="SUPFAM" id="SSF48726">
    <property type="entry name" value="Immunoglobulin"/>
    <property type="match status" value="3"/>
</dbReference>
<keyword evidence="7" id="KW-1015">Disulfide bond</keyword>
<evidence type="ECO:0000256" key="12">
    <source>
        <dbReference type="SAM" id="Phobius"/>
    </source>
</evidence>
<dbReference type="SMART" id="SM00409">
    <property type="entry name" value="IG"/>
    <property type="match status" value="3"/>
</dbReference>
<keyword evidence="10" id="KW-0393">Immunoglobulin domain</keyword>
<dbReference type="EMBL" id="JAIZAY010000010">
    <property type="protein sequence ID" value="KAJ8035178.1"/>
    <property type="molecule type" value="Genomic_DNA"/>
</dbReference>
<dbReference type="InterPro" id="IPR013783">
    <property type="entry name" value="Ig-like_fold"/>
</dbReference>
<evidence type="ECO:0000256" key="11">
    <source>
        <dbReference type="SAM" id="MobiDB-lite"/>
    </source>
</evidence>
<dbReference type="OrthoDB" id="10048737at2759"/>
<dbReference type="GO" id="GO:0009897">
    <property type="term" value="C:external side of plasma membrane"/>
    <property type="evidence" value="ECO:0007669"/>
    <property type="project" value="TreeGrafter"/>
</dbReference>
<keyword evidence="8" id="KW-0675">Receptor</keyword>
<gene>
    <name evidence="14" type="ORF">HOLleu_22319</name>
</gene>
<feature type="region of interest" description="Disordered" evidence="11">
    <location>
        <begin position="405"/>
        <end position="432"/>
    </location>
</feature>
<keyword evidence="5 12" id="KW-1133">Transmembrane helix</keyword>
<dbReference type="GO" id="GO:0006955">
    <property type="term" value="P:immune response"/>
    <property type="evidence" value="ECO:0007669"/>
    <property type="project" value="TreeGrafter"/>
</dbReference>
<dbReference type="Gene3D" id="2.60.40.10">
    <property type="entry name" value="Immunoglobulins"/>
    <property type="match status" value="3"/>
</dbReference>
<feature type="domain" description="Ig-like" evidence="13">
    <location>
        <begin position="127"/>
        <end position="223"/>
    </location>
</feature>
<dbReference type="Proteomes" id="UP001152320">
    <property type="component" value="Chromosome 10"/>
</dbReference>
<comment type="subcellular location">
    <subcellularLocation>
        <location evidence="1">Cell membrane</location>
        <topology evidence="1">Single-pass type I membrane protein</topology>
    </subcellularLocation>
</comment>
<feature type="transmembrane region" description="Helical" evidence="12">
    <location>
        <begin position="366"/>
        <end position="388"/>
    </location>
</feature>
<sequence length="709" mass="78839">MKDSVWSYIIFFCTSHAYIIAGLIQSSPVIWVEQGNDTILYCNLGGTEESFDWTRGQNYTASTQNLLAYNNGGVIRGQCLTQGKCELLGRNLKLKEVQISDEDTYYCGTPKSYTSVKLNVTIEPFAPTINHCSDNKCAIIFPVGLSLYLTCVIRGSRPVADLAWSNSTHKVTNVTKTSVYISQDGTFDTVSFLHVRHNAPTVYTCKAHGPSIRQPWKSRATINVTEAIHPDKIDKLQPMSKHPEIDYCGLQQNCSLTWPTGTPLQLTCTLRGVQYPLQLFWWHTQYDLSKNMTNEVHPGTNGALTYVAMVTLHVSRSSSYYCIVGNDASLFGDHKPSVIRITSTDVFQLDSYNENINKDGWSISTIILVSSVLLLILLICLLIMYIFLKPKICCQRVATDDGKGNPIELQGNNGGKVGNKVQDPSRETDPMMEQDKPISQEAIQDGSLAADEPEENHPLFPRETVSKESDEVDLGQTPERVKEFSEAHQPTDNGTPESSNGQMSKIRDAEGGGVGAHHRISSPATYPVTKGSFAGEKSADYSSESTSSATFEEATIEKLSSPKVKGHLITPKRIRDKRCSCNFSLEDQESDIFLMFSMKGYGLIISFVPYLGEQCDVGYMIHFKENGEIIFRKHGMDIDLSGGENHYNPSKKSTFLLNTASKTVLLIQEDNGSKKPLLQYTPVQTDLCSYLVIDAHRHSNFNMVLFPVQ</sequence>
<dbReference type="PROSITE" id="PS50835">
    <property type="entry name" value="IG_LIKE"/>
    <property type="match status" value="3"/>
</dbReference>
<dbReference type="InterPro" id="IPR007110">
    <property type="entry name" value="Ig-like_dom"/>
</dbReference>
<keyword evidence="4" id="KW-0732">Signal</keyword>
<evidence type="ECO:0000256" key="5">
    <source>
        <dbReference type="ARBA" id="ARBA00022989"/>
    </source>
</evidence>
<feature type="domain" description="Ig-like" evidence="13">
    <location>
        <begin position="32"/>
        <end position="123"/>
    </location>
</feature>